<keyword evidence="7" id="KW-0472">Membrane</keyword>
<keyword evidence="7" id="KW-1133">Transmembrane helix</keyword>
<dbReference type="InterPro" id="IPR009056">
    <property type="entry name" value="Cyt_c-like_dom"/>
</dbReference>
<evidence type="ECO:0000256" key="4">
    <source>
        <dbReference type="ARBA" id="ARBA00022982"/>
    </source>
</evidence>
<reference evidence="9 10" key="1">
    <citation type="submission" date="2020-04" db="EMBL/GenBank/DDBJ databases">
        <title>Enterovirga sp. isolate from soil.</title>
        <authorList>
            <person name="Chea S."/>
            <person name="Kim D.-U."/>
        </authorList>
    </citation>
    <scope>NUCLEOTIDE SEQUENCE [LARGE SCALE GENOMIC DNA]</scope>
    <source>
        <strain evidence="9 10">DB1703</strain>
    </source>
</reference>
<accession>A0A849I086</accession>
<dbReference type="EMBL" id="JABEPP010000003">
    <property type="protein sequence ID" value="NNM72752.1"/>
    <property type="molecule type" value="Genomic_DNA"/>
</dbReference>
<name>A0A849I086_9HYPH</name>
<keyword evidence="5 6" id="KW-0408">Iron</keyword>
<dbReference type="PROSITE" id="PS51007">
    <property type="entry name" value="CYTC"/>
    <property type="match status" value="2"/>
</dbReference>
<dbReference type="RefSeq" id="WP_171218287.1">
    <property type="nucleotide sequence ID" value="NZ_JABEPP010000003.1"/>
</dbReference>
<protein>
    <submittedName>
        <fullName evidence="9">C-type cytochrome</fullName>
    </submittedName>
</protein>
<keyword evidence="2 6" id="KW-0349">Heme</keyword>
<keyword evidence="4" id="KW-0249">Electron transport</keyword>
<dbReference type="Pfam" id="PF00034">
    <property type="entry name" value="Cytochrom_C"/>
    <property type="match status" value="1"/>
</dbReference>
<evidence type="ECO:0000256" key="7">
    <source>
        <dbReference type="SAM" id="Phobius"/>
    </source>
</evidence>
<evidence type="ECO:0000256" key="5">
    <source>
        <dbReference type="ARBA" id="ARBA00023004"/>
    </source>
</evidence>
<feature type="domain" description="Cytochrome c" evidence="8">
    <location>
        <begin position="192"/>
        <end position="274"/>
    </location>
</feature>
<dbReference type="Gene3D" id="1.10.760.10">
    <property type="entry name" value="Cytochrome c-like domain"/>
    <property type="match status" value="2"/>
</dbReference>
<organism evidence="9 10">
    <name type="scientific">Enterovirga aerilata</name>
    <dbReference type="NCBI Taxonomy" id="2730920"/>
    <lineage>
        <taxon>Bacteria</taxon>
        <taxon>Pseudomonadati</taxon>
        <taxon>Pseudomonadota</taxon>
        <taxon>Alphaproteobacteria</taxon>
        <taxon>Hyphomicrobiales</taxon>
        <taxon>Methylobacteriaceae</taxon>
        <taxon>Enterovirga</taxon>
    </lineage>
</organism>
<evidence type="ECO:0000256" key="1">
    <source>
        <dbReference type="ARBA" id="ARBA00022448"/>
    </source>
</evidence>
<dbReference type="GO" id="GO:0009055">
    <property type="term" value="F:electron transfer activity"/>
    <property type="evidence" value="ECO:0007669"/>
    <property type="project" value="InterPro"/>
</dbReference>
<sequence>MEHADADPKVLDQPWRIWATAAIASVAAAGLLLGMIVLPVVQGRNAGISAFDAICRALGIQAGSPAMPQPPSAAQAIPVTQVAWSAELIRDLEQADRRNGEAIASQTCFACHGERGFAPDNRNPNLAGQSALAIYKQLHDYRSDSRFNDQMTPIAKALDDRQLIDVTAYYAYLTTGAIDPTTAQVGDEEIVRLVERGDQSRNLPACSSCHGRRAGGPTETPSLVGQNEGYLIAQLQLYRSGERKNDIYHRMRSVARQLTDREIARLARYYSTTLRQ</sequence>
<dbReference type="InterPro" id="IPR036909">
    <property type="entry name" value="Cyt_c-like_dom_sf"/>
</dbReference>
<proteinExistence type="predicted"/>
<keyword evidence="3 6" id="KW-0479">Metal-binding</keyword>
<keyword evidence="10" id="KW-1185">Reference proteome</keyword>
<feature type="transmembrane region" description="Helical" evidence="7">
    <location>
        <begin position="17"/>
        <end position="41"/>
    </location>
</feature>
<dbReference type="Pfam" id="PF13442">
    <property type="entry name" value="Cytochrome_CBB3"/>
    <property type="match status" value="1"/>
</dbReference>
<evidence type="ECO:0000313" key="9">
    <source>
        <dbReference type="EMBL" id="NNM72752.1"/>
    </source>
</evidence>
<gene>
    <name evidence="9" type="ORF">HJG44_10225</name>
</gene>
<dbReference type="SUPFAM" id="SSF46626">
    <property type="entry name" value="Cytochrome c"/>
    <property type="match status" value="2"/>
</dbReference>
<dbReference type="PANTHER" id="PTHR33751">
    <property type="entry name" value="CBB3-TYPE CYTOCHROME C OXIDASE SUBUNIT FIXP"/>
    <property type="match status" value="1"/>
</dbReference>
<feature type="domain" description="Cytochrome c" evidence="8">
    <location>
        <begin position="95"/>
        <end position="174"/>
    </location>
</feature>
<dbReference type="PANTHER" id="PTHR33751:SF9">
    <property type="entry name" value="CYTOCHROME C4"/>
    <property type="match status" value="1"/>
</dbReference>
<comment type="caution">
    <text evidence="9">The sequence shown here is derived from an EMBL/GenBank/DDBJ whole genome shotgun (WGS) entry which is preliminary data.</text>
</comment>
<evidence type="ECO:0000259" key="8">
    <source>
        <dbReference type="PROSITE" id="PS51007"/>
    </source>
</evidence>
<dbReference type="AlphaFoldDB" id="A0A849I086"/>
<keyword evidence="7" id="KW-0812">Transmembrane</keyword>
<evidence type="ECO:0000313" key="10">
    <source>
        <dbReference type="Proteomes" id="UP000564885"/>
    </source>
</evidence>
<dbReference type="GO" id="GO:0020037">
    <property type="term" value="F:heme binding"/>
    <property type="evidence" value="ECO:0007669"/>
    <property type="project" value="InterPro"/>
</dbReference>
<dbReference type="GO" id="GO:0046872">
    <property type="term" value="F:metal ion binding"/>
    <property type="evidence" value="ECO:0007669"/>
    <property type="project" value="UniProtKB-KW"/>
</dbReference>
<dbReference type="InterPro" id="IPR050597">
    <property type="entry name" value="Cytochrome_c_Oxidase_Subunit"/>
</dbReference>
<evidence type="ECO:0000256" key="2">
    <source>
        <dbReference type="ARBA" id="ARBA00022617"/>
    </source>
</evidence>
<evidence type="ECO:0000256" key="3">
    <source>
        <dbReference type="ARBA" id="ARBA00022723"/>
    </source>
</evidence>
<evidence type="ECO:0000256" key="6">
    <source>
        <dbReference type="PROSITE-ProRule" id="PRU00433"/>
    </source>
</evidence>
<keyword evidence="1" id="KW-0813">Transport</keyword>
<dbReference type="Proteomes" id="UP000564885">
    <property type="component" value="Unassembled WGS sequence"/>
</dbReference>